<dbReference type="PANTHER" id="PTHR30096:SF0">
    <property type="entry name" value="4,5-DOPA DIOXYGENASE EXTRADIOL-LIKE PROTEIN"/>
    <property type="match status" value="1"/>
</dbReference>
<evidence type="ECO:0000256" key="3">
    <source>
        <dbReference type="ARBA" id="ARBA00022723"/>
    </source>
</evidence>
<keyword evidence="3" id="KW-0479">Metal-binding</keyword>
<evidence type="ECO:0000256" key="5">
    <source>
        <dbReference type="ARBA" id="ARBA00023002"/>
    </source>
</evidence>
<dbReference type="eggNOG" id="COG3384">
    <property type="taxonomic scope" value="Bacteria"/>
</dbReference>
<dbReference type="GO" id="GO:0008270">
    <property type="term" value="F:zinc ion binding"/>
    <property type="evidence" value="ECO:0007669"/>
    <property type="project" value="InterPro"/>
</dbReference>
<proteinExistence type="inferred from homology"/>
<dbReference type="InterPro" id="IPR014436">
    <property type="entry name" value="Extradiol_dOase_DODA"/>
</dbReference>
<reference evidence="7 8" key="1">
    <citation type="journal article" date="2012" name="J. Bacteriol.">
        <title>Complete Genome Sequence of Leptospirillum ferrooxidans Strain C2-3, Isolated from a Fresh Volcanic Ash Deposit on the Island of Miyake, Japan.</title>
        <authorList>
            <person name="Fujimura R."/>
            <person name="Sato Y."/>
            <person name="Nishizawa T."/>
            <person name="Oshima K."/>
            <person name="Kim S.-W."/>
            <person name="Hattori M."/>
            <person name="Kamijo T."/>
            <person name="Ohta H."/>
        </authorList>
    </citation>
    <scope>NUCLEOTIDE SEQUENCE [LARGE SCALE GENOMIC DNA]</scope>
    <source>
        <strain evidence="7 8">C2-3</strain>
    </source>
</reference>
<sequence length="266" mass="29817">MQKNAGFVSHGAPDIILGTDRALHSWQTYLKPEKNYRAIAVISAHWMEKELTISGNPHPKTIHDFGGFPEELYQMRYPAPGSPSVAMNLNENLSKSGWISKMENNRGLDHGVWIPLMTMSPDSQIPVVPISLSREMGTGEMFQFGRDLHDIAGNDLFFLASGGITHNLFEARVTTGGNARWAEEFDDWTVKTVQAGNWDDLIHYRTAAPYGSRNHPTEEHFLPLLAFAGWASRSLECSPERKISVPNRDISYHCISMTGFLLESTQ</sequence>
<dbReference type="RefSeq" id="WP_014448455.1">
    <property type="nucleotide sequence ID" value="NC_017094.1"/>
</dbReference>
<evidence type="ECO:0000256" key="4">
    <source>
        <dbReference type="ARBA" id="ARBA00022833"/>
    </source>
</evidence>
<dbReference type="STRING" id="1162668.LFE_0240"/>
<dbReference type="OrthoDB" id="9790889at2"/>
<dbReference type="KEGG" id="lfc:LFE_0240"/>
<dbReference type="GO" id="GO:0016702">
    <property type="term" value="F:oxidoreductase activity, acting on single donors with incorporation of molecular oxygen, incorporation of two atoms of oxygen"/>
    <property type="evidence" value="ECO:0007669"/>
    <property type="project" value="UniProtKB-ARBA"/>
</dbReference>
<dbReference type="CDD" id="cd07363">
    <property type="entry name" value="45_DOPA_Dioxygenase"/>
    <property type="match status" value="1"/>
</dbReference>
<dbReference type="HOGENOM" id="CLU_046582_2_1_0"/>
<comment type="cofactor">
    <cofactor evidence="1">
        <name>Zn(2+)</name>
        <dbReference type="ChEBI" id="CHEBI:29105"/>
    </cofactor>
</comment>
<name>I0IL13_LEPFC</name>
<dbReference type="Gene3D" id="3.40.830.10">
    <property type="entry name" value="LigB-like"/>
    <property type="match status" value="1"/>
</dbReference>
<protein>
    <submittedName>
        <fullName evidence="7">Putative catalytic LigB subunit of aromatic ring-opening dioxygenase</fullName>
    </submittedName>
</protein>
<keyword evidence="8" id="KW-1185">Reference proteome</keyword>
<keyword evidence="7" id="KW-0223">Dioxygenase</keyword>
<dbReference type="PIRSF" id="PIRSF006157">
    <property type="entry name" value="Doxgns_DODA"/>
    <property type="match status" value="1"/>
</dbReference>
<accession>I0IL13</accession>
<evidence type="ECO:0000313" key="7">
    <source>
        <dbReference type="EMBL" id="BAM05962.1"/>
    </source>
</evidence>
<keyword evidence="4" id="KW-0862">Zinc</keyword>
<dbReference type="PATRIC" id="fig|1162668.3.peg.278"/>
<evidence type="ECO:0000256" key="1">
    <source>
        <dbReference type="ARBA" id="ARBA00001947"/>
    </source>
</evidence>
<evidence type="ECO:0000313" key="8">
    <source>
        <dbReference type="Proteomes" id="UP000007382"/>
    </source>
</evidence>
<keyword evidence="5" id="KW-0560">Oxidoreductase</keyword>
<dbReference type="EMBL" id="AP012342">
    <property type="protein sequence ID" value="BAM05962.1"/>
    <property type="molecule type" value="Genomic_DNA"/>
</dbReference>
<dbReference type="PANTHER" id="PTHR30096">
    <property type="entry name" value="4,5-DOPA DIOXYGENASE EXTRADIOL-LIKE PROTEIN"/>
    <property type="match status" value="1"/>
</dbReference>
<dbReference type="InterPro" id="IPR004183">
    <property type="entry name" value="Xdiol_dOase_suB"/>
</dbReference>
<dbReference type="AlphaFoldDB" id="I0IL13"/>
<reference evidence="8" key="2">
    <citation type="submission" date="2012-03" db="EMBL/GenBank/DDBJ databases">
        <title>The complete genome sequence of the pioneer microbe on fresh volcanic deposit, Leptospirillum ferrooxidans strain C2-3.</title>
        <authorList>
            <person name="Fujimura R."/>
            <person name="Sato Y."/>
            <person name="Nishizawa T."/>
            <person name="Nanba K."/>
            <person name="Oshima K."/>
            <person name="Hattori M."/>
            <person name="Kamijo T."/>
            <person name="Ohta H."/>
        </authorList>
    </citation>
    <scope>NUCLEOTIDE SEQUENCE [LARGE SCALE GENOMIC DNA]</scope>
    <source>
        <strain evidence="8">C2-3</strain>
    </source>
</reference>
<dbReference type="Proteomes" id="UP000007382">
    <property type="component" value="Chromosome"/>
</dbReference>
<comment type="similarity">
    <text evidence="2">Belongs to the DODA-type extradiol aromatic ring-opening dioxygenase family.</text>
</comment>
<organism evidence="7 8">
    <name type="scientific">Leptospirillum ferrooxidans (strain C2-3)</name>
    <dbReference type="NCBI Taxonomy" id="1162668"/>
    <lineage>
        <taxon>Bacteria</taxon>
        <taxon>Pseudomonadati</taxon>
        <taxon>Nitrospirota</taxon>
        <taxon>Nitrospiria</taxon>
        <taxon>Nitrospirales</taxon>
        <taxon>Nitrospiraceae</taxon>
        <taxon>Leptospirillum</taxon>
    </lineage>
</organism>
<feature type="domain" description="Extradiol ring-cleavage dioxygenase class III enzyme subunit B" evidence="6">
    <location>
        <begin position="33"/>
        <end position="233"/>
    </location>
</feature>
<dbReference type="Pfam" id="PF02900">
    <property type="entry name" value="LigB"/>
    <property type="match status" value="1"/>
</dbReference>
<dbReference type="GO" id="GO:0008198">
    <property type="term" value="F:ferrous iron binding"/>
    <property type="evidence" value="ECO:0007669"/>
    <property type="project" value="InterPro"/>
</dbReference>
<gene>
    <name evidence="7" type="ordered locus">LFE_0240</name>
</gene>
<evidence type="ECO:0000259" key="6">
    <source>
        <dbReference type="Pfam" id="PF02900"/>
    </source>
</evidence>
<dbReference type="SUPFAM" id="SSF53213">
    <property type="entry name" value="LigB-like"/>
    <property type="match status" value="1"/>
</dbReference>
<evidence type="ECO:0000256" key="2">
    <source>
        <dbReference type="ARBA" id="ARBA00007581"/>
    </source>
</evidence>